<protein>
    <recommendedName>
        <fullName evidence="9">ABC transmembrane type-1 domain-containing protein</fullName>
    </recommendedName>
</protein>
<proteinExistence type="predicted"/>
<keyword evidence="5" id="KW-0067">ATP-binding</keyword>
<dbReference type="InterPro" id="IPR050173">
    <property type="entry name" value="ABC_transporter_C-like"/>
</dbReference>
<dbReference type="EMBL" id="JAJSOW010000106">
    <property type="protein sequence ID" value="KAI9162412.1"/>
    <property type="molecule type" value="Genomic_DNA"/>
</dbReference>
<evidence type="ECO:0000256" key="5">
    <source>
        <dbReference type="ARBA" id="ARBA00022840"/>
    </source>
</evidence>
<keyword evidence="2" id="KW-0813">Transport</keyword>
<dbReference type="GO" id="GO:0016020">
    <property type="term" value="C:membrane"/>
    <property type="evidence" value="ECO:0007669"/>
    <property type="project" value="UniProtKB-SubCell"/>
</dbReference>
<evidence type="ECO:0000313" key="10">
    <source>
        <dbReference type="EMBL" id="KAI9162412.1"/>
    </source>
</evidence>
<dbReference type="PANTHER" id="PTHR24223:SF369">
    <property type="entry name" value="ABC TRANSPORTER C FAMILY MEMBER 10"/>
    <property type="match status" value="1"/>
</dbReference>
<dbReference type="Gene3D" id="1.20.1560.10">
    <property type="entry name" value="ABC transporter type 1, transmembrane domain"/>
    <property type="match status" value="1"/>
</dbReference>
<dbReference type="AlphaFoldDB" id="A0AAD5IHH3"/>
<feature type="transmembrane region" description="Helical" evidence="8">
    <location>
        <begin position="97"/>
        <end position="116"/>
    </location>
</feature>
<dbReference type="InterPro" id="IPR011527">
    <property type="entry name" value="ABC1_TM_dom"/>
</dbReference>
<dbReference type="Proteomes" id="UP001064489">
    <property type="component" value="Chromosome 2"/>
</dbReference>
<accession>A0AAD5IHH3</accession>
<keyword evidence="6 8" id="KW-1133">Transmembrane helix</keyword>
<dbReference type="CDD" id="cd18579">
    <property type="entry name" value="ABC_6TM_ABCC_D1"/>
    <property type="match status" value="1"/>
</dbReference>
<reference evidence="10" key="2">
    <citation type="submission" date="2023-02" db="EMBL/GenBank/DDBJ databases">
        <authorList>
            <person name="Swenson N.G."/>
            <person name="Wegrzyn J.L."/>
            <person name="Mcevoy S.L."/>
        </authorList>
    </citation>
    <scope>NUCLEOTIDE SEQUENCE</scope>
    <source>
        <strain evidence="10">91603</strain>
        <tissue evidence="10">Leaf</tissue>
    </source>
</reference>
<comment type="caution">
    <text evidence="10">The sequence shown here is derived from an EMBL/GenBank/DDBJ whole genome shotgun (WGS) entry which is preliminary data.</text>
</comment>
<evidence type="ECO:0000256" key="7">
    <source>
        <dbReference type="ARBA" id="ARBA00023136"/>
    </source>
</evidence>
<keyword evidence="3 8" id="KW-0812">Transmembrane</keyword>
<comment type="subcellular location">
    <subcellularLocation>
        <location evidence="1">Membrane</location>
        <topology evidence="1">Multi-pass membrane protein</topology>
    </subcellularLocation>
</comment>
<feature type="domain" description="ABC transmembrane type-1" evidence="9">
    <location>
        <begin position="1"/>
        <end position="170"/>
    </location>
</feature>
<name>A0AAD5IHH3_ACENE</name>
<evidence type="ECO:0000256" key="3">
    <source>
        <dbReference type="ARBA" id="ARBA00022692"/>
    </source>
</evidence>
<dbReference type="InterPro" id="IPR044746">
    <property type="entry name" value="ABCC_6TM_D1"/>
</dbReference>
<sequence length="240" mass="27742">MLFVSMSLESLSERQWYFRIRLICLNVRSLLTAAIYKKQLRLSNAVKLIHSGGEIMNYVTVDAYRIGEFPFWFHQTWTTSLHLCIVQVILFQTVGSATFSALVVIVFTVLCNTPLAKLQHKFQSRLMVAQDVRQKASSEALVNMKVLKLYAWETHFKNAIEDLRKEPIRSIPDIIGVVIQAKVAFARAVKFLEAPELQSANVRRNLEDVKCEPCHSHRISQFRLRGEFFEANTKEYKFRG</sequence>
<dbReference type="GO" id="GO:0140359">
    <property type="term" value="F:ABC-type transporter activity"/>
    <property type="evidence" value="ECO:0007669"/>
    <property type="project" value="InterPro"/>
</dbReference>
<evidence type="ECO:0000259" key="9">
    <source>
        <dbReference type="PROSITE" id="PS50929"/>
    </source>
</evidence>
<dbReference type="PANTHER" id="PTHR24223">
    <property type="entry name" value="ATP-BINDING CASSETTE SUB-FAMILY C"/>
    <property type="match status" value="1"/>
</dbReference>
<evidence type="ECO:0000256" key="1">
    <source>
        <dbReference type="ARBA" id="ARBA00004141"/>
    </source>
</evidence>
<dbReference type="GO" id="GO:0005524">
    <property type="term" value="F:ATP binding"/>
    <property type="evidence" value="ECO:0007669"/>
    <property type="project" value="UniProtKB-KW"/>
</dbReference>
<keyword evidence="7 8" id="KW-0472">Membrane</keyword>
<dbReference type="SUPFAM" id="SSF90123">
    <property type="entry name" value="ABC transporter transmembrane region"/>
    <property type="match status" value="1"/>
</dbReference>
<dbReference type="PROSITE" id="PS50929">
    <property type="entry name" value="ABC_TM1F"/>
    <property type="match status" value="1"/>
</dbReference>
<organism evidence="10 11">
    <name type="scientific">Acer negundo</name>
    <name type="common">Box elder</name>
    <dbReference type="NCBI Taxonomy" id="4023"/>
    <lineage>
        <taxon>Eukaryota</taxon>
        <taxon>Viridiplantae</taxon>
        <taxon>Streptophyta</taxon>
        <taxon>Embryophyta</taxon>
        <taxon>Tracheophyta</taxon>
        <taxon>Spermatophyta</taxon>
        <taxon>Magnoliopsida</taxon>
        <taxon>eudicotyledons</taxon>
        <taxon>Gunneridae</taxon>
        <taxon>Pentapetalae</taxon>
        <taxon>rosids</taxon>
        <taxon>malvids</taxon>
        <taxon>Sapindales</taxon>
        <taxon>Sapindaceae</taxon>
        <taxon>Hippocastanoideae</taxon>
        <taxon>Acereae</taxon>
        <taxon>Acer</taxon>
    </lineage>
</organism>
<dbReference type="Pfam" id="PF00664">
    <property type="entry name" value="ABC_membrane"/>
    <property type="match status" value="1"/>
</dbReference>
<dbReference type="InterPro" id="IPR036640">
    <property type="entry name" value="ABC1_TM_sf"/>
</dbReference>
<keyword evidence="11" id="KW-1185">Reference proteome</keyword>
<gene>
    <name evidence="10" type="ORF">LWI28_027018</name>
</gene>
<evidence type="ECO:0000256" key="4">
    <source>
        <dbReference type="ARBA" id="ARBA00022741"/>
    </source>
</evidence>
<reference evidence="10" key="1">
    <citation type="journal article" date="2022" name="Plant J.">
        <title>Strategies of tolerance reflected in two North American maple genomes.</title>
        <authorList>
            <person name="McEvoy S.L."/>
            <person name="Sezen U.U."/>
            <person name="Trouern-Trend A."/>
            <person name="McMahon S.M."/>
            <person name="Schaberg P.G."/>
            <person name="Yang J."/>
            <person name="Wegrzyn J.L."/>
            <person name="Swenson N.G."/>
        </authorList>
    </citation>
    <scope>NUCLEOTIDE SEQUENCE</scope>
    <source>
        <strain evidence="10">91603</strain>
    </source>
</reference>
<evidence type="ECO:0000256" key="2">
    <source>
        <dbReference type="ARBA" id="ARBA00022448"/>
    </source>
</evidence>
<evidence type="ECO:0000256" key="6">
    <source>
        <dbReference type="ARBA" id="ARBA00022989"/>
    </source>
</evidence>
<evidence type="ECO:0000256" key="8">
    <source>
        <dbReference type="SAM" id="Phobius"/>
    </source>
</evidence>
<keyword evidence="4" id="KW-0547">Nucleotide-binding</keyword>
<evidence type="ECO:0000313" key="11">
    <source>
        <dbReference type="Proteomes" id="UP001064489"/>
    </source>
</evidence>